<name>A0ABZ0JKD1_9XANT</name>
<dbReference type="RefSeq" id="WP_184448408.1">
    <property type="nucleotide sequence ID" value="NZ_CP126170.1"/>
</dbReference>
<accession>A0ABZ0JKD1</accession>
<protein>
    <recommendedName>
        <fullName evidence="4">Secreted protein</fullName>
    </recommendedName>
</protein>
<proteinExistence type="predicted"/>
<dbReference type="EMBL" id="CP126172">
    <property type="protein sequence ID" value="WOS40251.1"/>
    <property type="molecule type" value="Genomic_DNA"/>
</dbReference>
<sequence>MRKECALLLFAVSGVLPLSAHAQVVNGAFNRPGQPWVWEAAFGKSGAFSSCANATYTQGGARLGGATESPADGYVAVVSFDYRGDVGANNLCGRVSQTFVVPVAAKLSFAYKIGDIFQPASTPRTFETGYLYVTIKDLATGATESLASYSGRNQEQQSCSVTQSCPRFRQVSNIDMSKYAGKQVTVTISGYTSNYVTNLGEVQNVPSMVYVDNFFVN</sequence>
<keyword evidence="1" id="KW-0732">Signal</keyword>
<gene>
    <name evidence="2" type="ORF">QN243_17940</name>
</gene>
<feature type="chain" id="PRO_5047117112" description="Secreted protein" evidence="1">
    <location>
        <begin position="23"/>
        <end position="217"/>
    </location>
</feature>
<keyword evidence="3" id="KW-1185">Reference proteome</keyword>
<reference evidence="2 3" key="1">
    <citation type="submission" date="2023-05" db="EMBL/GenBank/DDBJ databases">
        <title>Xanthomonas rydalmerenesis sp. nov., a novel Xanthomonas species isolated from Fragaria x ananassa.</title>
        <authorList>
            <person name="McKnight D.J.E."/>
            <person name="Wong-Bajracharya J."/>
            <person name="Okoh E.B."/>
            <person name="Snijders F."/>
            <person name="Lidbetter F."/>
            <person name="Webster J."/>
            <person name="Djordjevic S.P."/>
            <person name="Bogema D.R."/>
            <person name="Chapman T.A."/>
        </authorList>
    </citation>
    <scope>NUCLEOTIDE SEQUENCE [LARGE SCALE GENOMIC DNA]</scope>
    <source>
        <strain evidence="2 3">DAR34883</strain>
    </source>
</reference>
<evidence type="ECO:0000313" key="3">
    <source>
        <dbReference type="Proteomes" id="UP001302020"/>
    </source>
</evidence>
<organism evidence="2 3">
    <name type="scientific">Xanthomonas rydalmerensis</name>
    <dbReference type="NCBI Taxonomy" id="3046274"/>
    <lineage>
        <taxon>Bacteria</taxon>
        <taxon>Pseudomonadati</taxon>
        <taxon>Pseudomonadota</taxon>
        <taxon>Gammaproteobacteria</taxon>
        <taxon>Lysobacterales</taxon>
        <taxon>Lysobacteraceae</taxon>
        <taxon>Xanthomonas</taxon>
    </lineage>
</organism>
<evidence type="ECO:0008006" key="4">
    <source>
        <dbReference type="Google" id="ProtNLM"/>
    </source>
</evidence>
<evidence type="ECO:0000313" key="2">
    <source>
        <dbReference type="EMBL" id="WOS40251.1"/>
    </source>
</evidence>
<feature type="signal peptide" evidence="1">
    <location>
        <begin position="1"/>
        <end position="22"/>
    </location>
</feature>
<evidence type="ECO:0000256" key="1">
    <source>
        <dbReference type="SAM" id="SignalP"/>
    </source>
</evidence>
<dbReference type="Proteomes" id="UP001302020">
    <property type="component" value="Chromosome"/>
</dbReference>